<keyword evidence="3" id="KW-1185">Reference proteome</keyword>
<sequence length="299" mass="32828">MASNRGIQIGSAWFQRKLNLRPQHRGVHLVTEEILKQVPELSQFAVGLCHIQIMHTSASLALNESWDPDVRDDMEMMLNKIVPEGLPYRHSCEGPDDMPAHVKACFLGSSLTIPITDGKLNLGTWQGGSDAVGLPARLAAVARVGRVVFQLGKGGGRDPPHTLSLAPLLQKHAEELKALRCRVARTAPSPRRGATRTQTLLMLRSVEVNAEPVELTRFRDSVCESRRLNSAGRPAARALALTLAPTYTTLLGVPVENLVVLQEFIILIPCSTFHQQRNSVDVVSGSHAARLRPFRCVRL</sequence>
<dbReference type="Pfam" id="PF01894">
    <property type="entry name" value="YjbQ"/>
    <property type="match status" value="1"/>
</dbReference>
<name>A0A9N8L5I5_CHRIL</name>
<dbReference type="OrthoDB" id="10255963at2759"/>
<dbReference type="EMBL" id="LR824020">
    <property type="protein sequence ID" value="CAD0202484.1"/>
    <property type="molecule type" value="Genomic_DNA"/>
</dbReference>
<accession>A0A9N8L5I5</accession>
<dbReference type="SUPFAM" id="SSF111038">
    <property type="entry name" value="YjbQ-like"/>
    <property type="match status" value="1"/>
</dbReference>
<evidence type="ECO:0000256" key="1">
    <source>
        <dbReference type="ARBA" id="ARBA00005534"/>
    </source>
</evidence>
<dbReference type="InterPro" id="IPR035917">
    <property type="entry name" value="YjbQ-like_sf"/>
</dbReference>
<dbReference type="AlphaFoldDB" id="A0A9N8L5I5"/>
<dbReference type="PANTHER" id="PTHR30615">
    <property type="entry name" value="UNCHARACTERIZED PROTEIN YJBQ-RELATED"/>
    <property type="match status" value="1"/>
</dbReference>
<proteinExistence type="inferred from homology"/>
<dbReference type="Proteomes" id="UP001154114">
    <property type="component" value="Chromosome 17"/>
</dbReference>
<comment type="similarity">
    <text evidence="1">Belongs to the UPF0047 family.</text>
</comment>
<dbReference type="Gene3D" id="2.60.120.460">
    <property type="entry name" value="YjbQ-like"/>
    <property type="match status" value="1"/>
</dbReference>
<gene>
    <name evidence="2" type="ORF">CINC_LOCUS4147</name>
</gene>
<reference evidence="2" key="1">
    <citation type="submission" date="2021-12" db="EMBL/GenBank/DDBJ databases">
        <authorList>
            <person name="King R."/>
        </authorList>
    </citation>
    <scope>NUCLEOTIDE SEQUENCE</scope>
</reference>
<dbReference type="PANTHER" id="PTHR30615:SF8">
    <property type="entry name" value="UPF0047 PROTEIN C4A8.02C"/>
    <property type="match status" value="1"/>
</dbReference>
<evidence type="ECO:0000313" key="2">
    <source>
        <dbReference type="EMBL" id="CAD0202484.1"/>
    </source>
</evidence>
<dbReference type="NCBIfam" id="TIGR00149">
    <property type="entry name" value="TIGR00149_YjbQ"/>
    <property type="match status" value="1"/>
</dbReference>
<organism evidence="2 3">
    <name type="scientific">Chrysodeixis includens</name>
    <name type="common">Soybean looper</name>
    <name type="synonym">Pseudoplusia includens</name>
    <dbReference type="NCBI Taxonomy" id="689277"/>
    <lineage>
        <taxon>Eukaryota</taxon>
        <taxon>Metazoa</taxon>
        <taxon>Ecdysozoa</taxon>
        <taxon>Arthropoda</taxon>
        <taxon>Hexapoda</taxon>
        <taxon>Insecta</taxon>
        <taxon>Pterygota</taxon>
        <taxon>Neoptera</taxon>
        <taxon>Endopterygota</taxon>
        <taxon>Lepidoptera</taxon>
        <taxon>Glossata</taxon>
        <taxon>Ditrysia</taxon>
        <taxon>Noctuoidea</taxon>
        <taxon>Noctuidae</taxon>
        <taxon>Plusiinae</taxon>
        <taxon>Chrysodeixis</taxon>
    </lineage>
</organism>
<protein>
    <submittedName>
        <fullName evidence="2">Uncharacterized protein</fullName>
    </submittedName>
</protein>
<evidence type="ECO:0000313" key="3">
    <source>
        <dbReference type="Proteomes" id="UP001154114"/>
    </source>
</evidence>
<dbReference type="InterPro" id="IPR001602">
    <property type="entry name" value="UPF0047_YjbQ-like"/>
</dbReference>